<dbReference type="GO" id="GO:0009318">
    <property type="term" value="C:exodeoxyribonuclease VII complex"/>
    <property type="evidence" value="ECO:0007669"/>
    <property type="project" value="UniProtKB-UniRule"/>
</dbReference>
<dbReference type="InterPro" id="IPR025824">
    <property type="entry name" value="OB-fold_nuc-bd_dom"/>
</dbReference>
<dbReference type="PANTHER" id="PTHR30008">
    <property type="entry name" value="EXODEOXYRIBONUCLEASE 7 LARGE SUBUNIT"/>
    <property type="match status" value="1"/>
</dbReference>
<keyword evidence="7" id="KW-0175">Coiled coil</keyword>
<dbReference type="GO" id="GO:0006308">
    <property type="term" value="P:DNA catabolic process"/>
    <property type="evidence" value="ECO:0007669"/>
    <property type="project" value="UniProtKB-UniRule"/>
</dbReference>
<comment type="catalytic activity">
    <reaction evidence="5 6">
        <text>Exonucleolytic cleavage in either 5'- to 3'- or 3'- to 5'-direction to yield nucleoside 5'-phosphates.</text>
        <dbReference type="EC" id="3.1.11.6"/>
    </reaction>
</comment>
<reference evidence="10 11" key="1">
    <citation type="submission" date="2020-08" db="EMBL/GenBank/DDBJ databases">
        <title>Genome sequence of Leucobacter denitrificans KACC 14055T.</title>
        <authorList>
            <person name="Hyun D.-W."/>
            <person name="Bae J.-W."/>
        </authorList>
    </citation>
    <scope>NUCLEOTIDE SEQUENCE [LARGE SCALE GENOMIC DNA]</scope>
    <source>
        <strain evidence="10 11">KACC 14055</strain>
    </source>
</reference>
<evidence type="ECO:0000256" key="2">
    <source>
        <dbReference type="ARBA" id="ARBA00022722"/>
    </source>
</evidence>
<evidence type="ECO:0000259" key="8">
    <source>
        <dbReference type="Pfam" id="PF02601"/>
    </source>
</evidence>
<dbReference type="PANTHER" id="PTHR30008:SF0">
    <property type="entry name" value="EXODEOXYRIBONUCLEASE 7 LARGE SUBUNIT"/>
    <property type="match status" value="1"/>
</dbReference>
<keyword evidence="4 5" id="KW-0269">Exonuclease</keyword>
<dbReference type="AlphaFoldDB" id="A0A7G9S6X3"/>
<keyword evidence="1 5" id="KW-0963">Cytoplasm</keyword>
<dbReference type="NCBIfam" id="TIGR00237">
    <property type="entry name" value="xseA"/>
    <property type="match status" value="1"/>
</dbReference>
<dbReference type="GO" id="GO:0005737">
    <property type="term" value="C:cytoplasm"/>
    <property type="evidence" value="ECO:0007669"/>
    <property type="project" value="UniProtKB-SubCell"/>
</dbReference>
<accession>A0A7G9S6X3</accession>
<dbReference type="InterPro" id="IPR020579">
    <property type="entry name" value="Exonuc_VII_lsu_C"/>
</dbReference>
<protein>
    <recommendedName>
        <fullName evidence="5">Exodeoxyribonuclease 7 large subunit</fullName>
        <ecNumber evidence="5">3.1.11.6</ecNumber>
    </recommendedName>
    <alternativeName>
        <fullName evidence="5">Exodeoxyribonuclease VII large subunit</fullName>
        <shortName evidence="5">Exonuclease VII large subunit</shortName>
    </alternativeName>
</protein>
<gene>
    <name evidence="5" type="primary">xseA</name>
    <name evidence="10" type="ORF">H9L06_04635</name>
</gene>
<comment type="subunit">
    <text evidence="5">Heterooligomer composed of large and small subunits.</text>
</comment>
<sequence length="408" mass="44196">MAAETPATRDAPWPVGVMSEKIAAWIERLGQVWIEGEVTQWQVRGGHVYGKLRDLTQDATVSFTVWRSVAQRLTSEFAQGDRVVALVKPNFWVKGGSLTVQVFELSHVGLGELLERLERLRRQLQAEGLFALERKKQLPFLPGLIGLVTGKDSDAEKDVIRNATLRWPGVKFKIHYAAVQGDRAAKEVAAGIAALDADTKVDVIIVARGGGDFQNLLPFSDEQVVRAAAAARAPIVSAIGHEADRPLLDEVADLRASTPTDAAKRVVPDVGEELAGIDQARSRMTGRLSQLLSHEADRISQLRARPALAMPDRIIDERAEELVRWVARGAELADRAIVDRASALAESRARLAALSPKATLERGYAIVQFAGDDHLGEVVRDPDHAPASTPLTVNVAGGRLGATSTGRL</sequence>
<dbReference type="RefSeq" id="WP_187556062.1">
    <property type="nucleotide sequence ID" value="NZ_CP060716.1"/>
</dbReference>
<dbReference type="CDD" id="cd04489">
    <property type="entry name" value="ExoVII_LU_OBF"/>
    <property type="match status" value="1"/>
</dbReference>
<comment type="subcellular location">
    <subcellularLocation>
        <location evidence="5 6">Cytoplasm</location>
    </subcellularLocation>
</comment>
<dbReference type="GO" id="GO:0003676">
    <property type="term" value="F:nucleic acid binding"/>
    <property type="evidence" value="ECO:0007669"/>
    <property type="project" value="InterPro"/>
</dbReference>
<dbReference type="EMBL" id="CP060716">
    <property type="protein sequence ID" value="QNN63598.1"/>
    <property type="molecule type" value="Genomic_DNA"/>
</dbReference>
<name>A0A7G9S6X3_9MICO</name>
<dbReference type="KEGG" id="ldn:H9L06_04635"/>
<evidence type="ECO:0000256" key="6">
    <source>
        <dbReference type="RuleBase" id="RU004355"/>
    </source>
</evidence>
<keyword evidence="2 5" id="KW-0540">Nuclease</keyword>
<feature type="domain" description="Exonuclease VII large subunit C-terminal" evidence="8">
    <location>
        <begin position="129"/>
        <end position="351"/>
    </location>
</feature>
<organism evidence="10 11">
    <name type="scientific">Leucobacter denitrificans</name>
    <dbReference type="NCBI Taxonomy" id="683042"/>
    <lineage>
        <taxon>Bacteria</taxon>
        <taxon>Bacillati</taxon>
        <taxon>Actinomycetota</taxon>
        <taxon>Actinomycetes</taxon>
        <taxon>Micrococcales</taxon>
        <taxon>Microbacteriaceae</taxon>
        <taxon>Leucobacter</taxon>
    </lineage>
</organism>
<evidence type="ECO:0000256" key="3">
    <source>
        <dbReference type="ARBA" id="ARBA00022801"/>
    </source>
</evidence>
<evidence type="ECO:0000259" key="9">
    <source>
        <dbReference type="Pfam" id="PF13742"/>
    </source>
</evidence>
<dbReference type="HAMAP" id="MF_00378">
    <property type="entry name" value="Exonuc_7_L"/>
    <property type="match status" value="1"/>
</dbReference>
<evidence type="ECO:0000256" key="5">
    <source>
        <dbReference type="HAMAP-Rule" id="MF_00378"/>
    </source>
</evidence>
<dbReference type="InterPro" id="IPR003753">
    <property type="entry name" value="Exonuc_VII_L"/>
</dbReference>
<proteinExistence type="inferred from homology"/>
<evidence type="ECO:0000256" key="7">
    <source>
        <dbReference type="SAM" id="Coils"/>
    </source>
</evidence>
<dbReference type="Pfam" id="PF13742">
    <property type="entry name" value="tRNA_anti_2"/>
    <property type="match status" value="1"/>
</dbReference>
<evidence type="ECO:0000313" key="11">
    <source>
        <dbReference type="Proteomes" id="UP000515934"/>
    </source>
</evidence>
<keyword evidence="11" id="KW-1185">Reference proteome</keyword>
<comment type="function">
    <text evidence="5">Bidirectionally degrades single-stranded DNA into large acid-insoluble oligonucleotides, which are then degraded further into small acid-soluble oligonucleotides.</text>
</comment>
<feature type="coiled-coil region" evidence="7">
    <location>
        <begin position="107"/>
        <end position="134"/>
    </location>
</feature>
<evidence type="ECO:0000313" key="10">
    <source>
        <dbReference type="EMBL" id="QNN63598.1"/>
    </source>
</evidence>
<dbReference type="EC" id="3.1.11.6" evidence="5"/>
<evidence type="ECO:0000256" key="4">
    <source>
        <dbReference type="ARBA" id="ARBA00022839"/>
    </source>
</evidence>
<dbReference type="Pfam" id="PF02601">
    <property type="entry name" value="Exonuc_VII_L"/>
    <property type="match status" value="1"/>
</dbReference>
<keyword evidence="3 5" id="KW-0378">Hydrolase</keyword>
<comment type="similarity">
    <text evidence="5 6">Belongs to the XseA family.</text>
</comment>
<dbReference type="Proteomes" id="UP000515934">
    <property type="component" value="Chromosome"/>
</dbReference>
<dbReference type="GO" id="GO:0008855">
    <property type="term" value="F:exodeoxyribonuclease VII activity"/>
    <property type="evidence" value="ECO:0007669"/>
    <property type="project" value="UniProtKB-UniRule"/>
</dbReference>
<evidence type="ECO:0000256" key="1">
    <source>
        <dbReference type="ARBA" id="ARBA00022490"/>
    </source>
</evidence>
<feature type="domain" description="OB-fold nucleic acid binding" evidence="9">
    <location>
        <begin position="15"/>
        <end position="104"/>
    </location>
</feature>